<sequence>MTLDFTQWLTDRGGTAHSSAARDAGFSEHTVRTAVAAGAARRVRRSWLVAPDADPRRLAAAQVSGRLTCVSAASLLGLWTPDHDDTHIAVSSHASRLDDEGLRLHRANGPAPVGPRECVDPLVNVLFHVARCTPPRDALAVWESAVRHGRIDIDTLRRVQWRSARARRLADLASGLSDSGIETVFVSLMRQAGIRVVQQAVVDDHRVDGRIGRRLIVQIDGFAHHGGAAARRRDLTQDARLVVRGFTVLRFDYRQLLFESAAVIDTVRTAVAQGLDLDRPSARTGDRSRTGLPLSFPPVTGR</sequence>
<gene>
    <name evidence="3" type="ORF">RR49_00337</name>
</gene>
<proteinExistence type="predicted"/>
<dbReference type="SUPFAM" id="SSF52980">
    <property type="entry name" value="Restriction endonuclease-like"/>
    <property type="match status" value="1"/>
</dbReference>
<dbReference type="Pfam" id="PF04480">
    <property type="entry name" value="DUF559"/>
    <property type="match status" value="1"/>
</dbReference>
<dbReference type="OrthoDB" id="2594539at2"/>
<dbReference type="AlphaFoldDB" id="A0A0F0M334"/>
<accession>A0A0F0M334</accession>
<evidence type="ECO:0000259" key="2">
    <source>
        <dbReference type="Pfam" id="PF04480"/>
    </source>
</evidence>
<comment type="caution">
    <text evidence="3">The sequence shown here is derived from an EMBL/GenBank/DDBJ whole genome shotgun (WGS) entry which is preliminary data.</text>
</comment>
<dbReference type="PATRIC" id="fig|400772.4.peg.365"/>
<dbReference type="Proteomes" id="UP000033451">
    <property type="component" value="Unassembled WGS sequence"/>
</dbReference>
<feature type="region of interest" description="Disordered" evidence="1">
    <location>
        <begin position="278"/>
        <end position="302"/>
    </location>
</feature>
<feature type="compositionally biased region" description="Basic and acidic residues" evidence="1">
    <location>
        <begin position="278"/>
        <end position="289"/>
    </location>
</feature>
<dbReference type="EMBL" id="JYIY01000050">
    <property type="protein sequence ID" value="KJL41385.1"/>
    <property type="molecule type" value="Genomic_DNA"/>
</dbReference>
<name>A0A0F0M334_9MICO</name>
<keyword evidence="4" id="KW-1185">Reference proteome</keyword>
<evidence type="ECO:0000313" key="3">
    <source>
        <dbReference type="EMBL" id="KJL41385.1"/>
    </source>
</evidence>
<evidence type="ECO:0000256" key="1">
    <source>
        <dbReference type="SAM" id="MobiDB-lite"/>
    </source>
</evidence>
<dbReference type="Gene3D" id="3.40.960.10">
    <property type="entry name" value="VSR Endonuclease"/>
    <property type="match status" value="1"/>
</dbReference>
<protein>
    <recommendedName>
        <fullName evidence="2">DUF559 domain-containing protein</fullName>
    </recommendedName>
</protein>
<organism evidence="3 4">
    <name type="scientific">Microbacterium ginsengisoli</name>
    <dbReference type="NCBI Taxonomy" id="400772"/>
    <lineage>
        <taxon>Bacteria</taxon>
        <taxon>Bacillati</taxon>
        <taxon>Actinomycetota</taxon>
        <taxon>Actinomycetes</taxon>
        <taxon>Micrococcales</taxon>
        <taxon>Microbacteriaceae</taxon>
        <taxon>Microbacterium</taxon>
    </lineage>
</organism>
<feature type="domain" description="DUF559" evidence="2">
    <location>
        <begin position="191"/>
        <end position="270"/>
    </location>
</feature>
<dbReference type="InterPro" id="IPR007569">
    <property type="entry name" value="DUF559"/>
</dbReference>
<evidence type="ECO:0000313" key="4">
    <source>
        <dbReference type="Proteomes" id="UP000033451"/>
    </source>
</evidence>
<dbReference type="InterPro" id="IPR011335">
    <property type="entry name" value="Restrct_endonuc-II-like"/>
</dbReference>
<dbReference type="STRING" id="400772.RR49_00337"/>
<reference evidence="3 4" key="1">
    <citation type="submission" date="2015-02" db="EMBL/GenBank/DDBJ databases">
        <title>Draft genome sequences of ten Microbacterium spp. with emphasis on heavy metal contaminated environments.</title>
        <authorList>
            <person name="Corretto E."/>
        </authorList>
    </citation>
    <scope>NUCLEOTIDE SEQUENCE [LARGE SCALE GENOMIC DNA]</scope>
    <source>
        <strain evidence="3 4">DSM 18659</strain>
    </source>
</reference>